<accession>A0A1M5KUX6</accession>
<evidence type="ECO:0000256" key="2">
    <source>
        <dbReference type="ARBA" id="ARBA00022723"/>
    </source>
</evidence>
<evidence type="ECO:0000259" key="4">
    <source>
        <dbReference type="SMART" id="SM00863"/>
    </source>
</evidence>
<evidence type="ECO:0000256" key="3">
    <source>
        <dbReference type="ARBA" id="ARBA00022833"/>
    </source>
</evidence>
<keyword evidence="3" id="KW-0862">Zinc</keyword>
<dbReference type="STRING" id="1122206.SAMN02745753_04135"/>
<comment type="cofactor">
    <cofactor evidence="1">
        <name>Zn(2+)</name>
        <dbReference type="ChEBI" id="CHEBI:29105"/>
    </cofactor>
</comment>
<dbReference type="EMBL" id="FQVF01000024">
    <property type="protein sequence ID" value="SHG56577.1"/>
    <property type="molecule type" value="Genomic_DNA"/>
</dbReference>
<dbReference type="SUPFAM" id="SSF50447">
    <property type="entry name" value="Translation proteins"/>
    <property type="match status" value="1"/>
</dbReference>
<dbReference type="GO" id="GO:0004813">
    <property type="term" value="F:alanine-tRNA ligase activity"/>
    <property type="evidence" value="ECO:0007669"/>
    <property type="project" value="InterPro"/>
</dbReference>
<evidence type="ECO:0000313" key="5">
    <source>
        <dbReference type="EMBL" id="SHG56577.1"/>
    </source>
</evidence>
<protein>
    <submittedName>
        <fullName evidence="5">Ser-tRNA(Ala) deacylase AlaX (Editing enzyme)</fullName>
    </submittedName>
</protein>
<dbReference type="Gene3D" id="3.30.980.10">
    <property type="entry name" value="Threonyl-trna Synthetase, Chain A, domain 2"/>
    <property type="match status" value="1"/>
</dbReference>
<name>A0A1M5KUX6_9GAMM</name>
<dbReference type="PANTHER" id="PTHR43462">
    <property type="entry name" value="ALANYL-TRNA EDITING PROTEIN"/>
    <property type="match status" value="1"/>
</dbReference>
<dbReference type="RefSeq" id="WP_072841713.1">
    <property type="nucleotide sequence ID" value="NZ_FQVF01000024.1"/>
</dbReference>
<dbReference type="GO" id="GO:0046872">
    <property type="term" value="F:metal ion binding"/>
    <property type="evidence" value="ECO:0007669"/>
    <property type="project" value="UniProtKB-KW"/>
</dbReference>
<dbReference type="Pfam" id="PF07973">
    <property type="entry name" value="tRNA_SAD"/>
    <property type="match status" value="1"/>
</dbReference>
<feature type="domain" description="Threonyl/alanyl tRNA synthetase SAD" evidence="4">
    <location>
        <begin position="166"/>
        <end position="208"/>
    </location>
</feature>
<organism evidence="5 6">
    <name type="scientific">Marinomonas polaris DSM 16579</name>
    <dbReference type="NCBI Taxonomy" id="1122206"/>
    <lineage>
        <taxon>Bacteria</taxon>
        <taxon>Pseudomonadati</taxon>
        <taxon>Pseudomonadota</taxon>
        <taxon>Gammaproteobacteria</taxon>
        <taxon>Oceanospirillales</taxon>
        <taxon>Oceanospirillaceae</taxon>
        <taxon>Marinomonas</taxon>
    </lineage>
</organism>
<dbReference type="InterPro" id="IPR051335">
    <property type="entry name" value="Alanyl-tRNA_Editing_Enzymes"/>
</dbReference>
<keyword evidence="6" id="KW-1185">Reference proteome</keyword>
<dbReference type="SUPFAM" id="SSF55186">
    <property type="entry name" value="ThrRS/AlaRS common domain"/>
    <property type="match status" value="1"/>
</dbReference>
<dbReference type="SMART" id="SM00863">
    <property type="entry name" value="tRNA_SAD"/>
    <property type="match status" value="1"/>
</dbReference>
<dbReference type="AlphaFoldDB" id="A0A1M5KUX6"/>
<dbReference type="Gene3D" id="2.40.30.130">
    <property type="match status" value="1"/>
</dbReference>
<dbReference type="Pfam" id="PF01411">
    <property type="entry name" value="tRNA-synt_2c"/>
    <property type="match status" value="1"/>
</dbReference>
<dbReference type="PANTHER" id="PTHR43462:SF1">
    <property type="entry name" value="ALANYL-TRNA EDITING PROTEIN AARSD1"/>
    <property type="match status" value="1"/>
</dbReference>
<sequence length="212" mass="23878">MTVKQFWIDPYQTELTTTITHIDGNQIQLAETIFYAESGGQESDAGSIGGYEVIKAEKTGKSIFYTLAADPDFNVGKSVLVKIDWPRRYSLMRLHFAAEVVLELFYKALPNLEKMGAHISETKSRIDFEWPESISSMLPDIQAQAQLLIDADLPVEKGFSDEQAERRYWKLDGFAQVPCGGTHVKSTIELGSIKLKRKNVGKGKERVEIYLV</sequence>
<dbReference type="OrthoDB" id="9812949at2"/>
<dbReference type="GO" id="GO:0005524">
    <property type="term" value="F:ATP binding"/>
    <property type="evidence" value="ECO:0007669"/>
    <property type="project" value="InterPro"/>
</dbReference>
<proteinExistence type="predicted"/>
<dbReference type="InterPro" id="IPR009000">
    <property type="entry name" value="Transl_B-barrel_sf"/>
</dbReference>
<evidence type="ECO:0000256" key="1">
    <source>
        <dbReference type="ARBA" id="ARBA00001947"/>
    </source>
</evidence>
<evidence type="ECO:0000313" key="6">
    <source>
        <dbReference type="Proteomes" id="UP000184517"/>
    </source>
</evidence>
<dbReference type="GO" id="GO:0002161">
    <property type="term" value="F:aminoacyl-tRNA deacylase activity"/>
    <property type="evidence" value="ECO:0007669"/>
    <property type="project" value="UniProtKB-ARBA"/>
</dbReference>
<dbReference type="InterPro" id="IPR012947">
    <property type="entry name" value="tRNA_SAD"/>
</dbReference>
<gene>
    <name evidence="5" type="ORF">SAMN02745753_04135</name>
</gene>
<dbReference type="GO" id="GO:0006419">
    <property type="term" value="P:alanyl-tRNA aminoacylation"/>
    <property type="evidence" value="ECO:0007669"/>
    <property type="project" value="InterPro"/>
</dbReference>
<dbReference type="InterPro" id="IPR018164">
    <property type="entry name" value="Ala-tRNA-synth_IIc_N"/>
</dbReference>
<keyword evidence="2" id="KW-0479">Metal-binding</keyword>
<dbReference type="InterPro" id="IPR018163">
    <property type="entry name" value="Thr/Ala-tRNA-synth_IIc_edit"/>
</dbReference>
<reference evidence="6" key="1">
    <citation type="submission" date="2016-11" db="EMBL/GenBank/DDBJ databases">
        <authorList>
            <person name="Varghese N."/>
            <person name="Submissions S."/>
        </authorList>
    </citation>
    <scope>NUCLEOTIDE SEQUENCE [LARGE SCALE GENOMIC DNA]</scope>
    <source>
        <strain evidence="6">DSM 16579</strain>
    </source>
</reference>
<dbReference type="Proteomes" id="UP000184517">
    <property type="component" value="Unassembled WGS sequence"/>
</dbReference>